<dbReference type="GO" id="GO:0051287">
    <property type="term" value="F:NAD binding"/>
    <property type="evidence" value="ECO:0007669"/>
    <property type="project" value="InterPro"/>
</dbReference>
<dbReference type="Pfam" id="PF01210">
    <property type="entry name" value="NAD_Gly3P_dh_N"/>
    <property type="match status" value="1"/>
</dbReference>
<evidence type="ECO:0000256" key="1">
    <source>
        <dbReference type="ARBA" id="ARBA00011009"/>
    </source>
</evidence>
<organism evidence="5">
    <name type="scientific">marine metagenome</name>
    <dbReference type="NCBI Taxonomy" id="408172"/>
    <lineage>
        <taxon>unclassified sequences</taxon>
        <taxon>metagenomes</taxon>
        <taxon>ecological metagenomes</taxon>
    </lineage>
</organism>
<keyword evidence="3" id="KW-0520">NAD</keyword>
<accession>A0A382WDB0</accession>
<dbReference type="InterPro" id="IPR036291">
    <property type="entry name" value="NAD(P)-bd_dom_sf"/>
</dbReference>
<gene>
    <name evidence="5" type="ORF">METZ01_LOCUS409616</name>
</gene>
<dbReference type="FunFam" id="3.40.50.720:FF:000019">
    <property type="entry name" value="Glycerol-3-phosphate dehydrogenase [NAD(P)+]"/>
    <property type="match status" value="1"/>
</dbReference>
<name>A0A382WDB0_9ZZZZ</name>
<dbReference type="GO" id="GO:0047952">
    <property type="term" value="F:glycerol-3-phosphate dehydrogenase [NAD(P)+] activity"/>
    <property type="evidence" value="ECO:0007669"/>
    <property type="project" value="TreeGrafter"/>
</dbReference>
<evidence type="ECO:0000256" key="3">
    <source>
        <dbReference type="ARBA" id="ARBA00023027"/>
    </source>
</evidence>
<feature type="domain" description="Glycerol-3-phosphate dehydrogenase NAD-dependent N-terminal" evidence="4">
    <location>
        <begin position="7"/>
        <end position="158"/>
    </location>
</feature>
<dbReference type="GO" id="GO:0046474">
    <property type="term" value="P:glycerophospholipid biosynthetic process"/>
    <property type="evidence" value="ECO:0007669"/>
    <property type="project" value="TreeGrafter"/>
</dbReference>
<keyword evidence="2" id="KW-0560">Oxidoreductase</keyword>
<dbReference type="GO" id="GO:0046168">
    <property type="term" value="P:glycerol-3-phosphate catabolic process"/>
    <property type="evidence" value="ECO:0007669"/>
    <property type="project" value="InterPro"/>
</dbReference>
<dbReference type="InterPro" id="IPR006168">
    <property type="entry name" value="G3P_DH_NAD-dep"/>
</dbReference>
<comment type="similarity">
    <text evidence="1">Belongs to the NAD-dependent glycerol-3-phosphate dehydrogenase family.</text>
</comment>
<sequence>MASQQSIGVLGAGSWGTALAILIARNSHPVWLWSHSAQQAADIAQRRENAQYLPGIDLPDTINVTADLPSLMRNTRDLVIAVPSHAFHNTLVSLRRHAEGPLRVCWGTKGFEPNSGRLPSAVFHEVLTTHSTVPAVISGPSFANEVALGFPTALTVGC</sequence>
<dbReference type="InterPro" id="IPR011128">
    <property type="entry name" value="G3P_DH_NAD-dep_N"/>
</dbReference>
<dbReference type="PANTHER" id="PTHR11728:SF1">
    <property type="entry name" value="GLYCEROL-3-PHOSPHATE DEHYDROGENASE [NAD(+)] 2, CHLOROPLASTIC"/>
    <property type="match status" value="1"/>
</dbReference>
<proteinExistence type="inferred from homology"/>
<evidence type="ECO:0000259" key="4">
    <source>
        <dbReference type="Pfam" id="PF01210"/>
    </source>
</evidence>
<feature type="non-terminal residue" evidence="5">
    <location>
        <position position="158"/>
    </location>
</feature>
<dbReference type="PANTHER" id="PTHR11728">
    <property type="entry name" value="GLYCEROL-3-PHOSPHATE DEHYDROGENASE"/>
    <property type="match status" value="1"/>
</dbReference>
<evidence type="ECO:0000313" key="5">
    <source>
        <dbReference type="EMBL" id="SVD56762.1"/>
    </source>
</evidence>
<dbReference type="SUPFAM" id="SSF51735">
    <property type="entry name" value="NAD(P)-binding Rossmann-fold domains"/>
    <property type="match status" value="1"/>
</dbReference>
<dbReference type="PRINTS" id="PR00077">
    <property type="entry name" value="GPDHDRGNASE"/>
</dbReference>
<dbReference type="EMBL" id="UINC01158944">
    <property type="protein sequence ID" value="SVD56762.1"/>
    <property type="molecule type" value="Genomic_DNA"/>
</dbReference>
<protein>
    <recommendedName>
        <fullName evidence="4">Glycerol-3-phosphate dehydrogenase NAD-dependent N-terminal domain-containing protein</fullName>
    </recommendedName>
</protein>
<evidence type="ECO:0000256" key="2">
    <source>
        <dbReference type="ARBA" id="ARBA00023002"/>
    </source>
</evidence>
<dbReference type="Gene3D" id="3.40.50.720">
    <property type="entry name" value="NAD(P)-binding Rossmann-like Domain"/>
    <property type="match status" value="1"/>
</dbReference>
<dbReference type="AlphaFoldDB" id="A0A382WDB0"/>
<dbReference type="GO" id="GO:0005829">
    <property type="term" value="C:cytosol"/>
    <property type="evidence" value="ECO:0007669"/>
    <property type="project" value="TreeGrafter"/>
</dbReference>
<reference evidence="5" key="1">
    <citation type="submission" date="2018-05" db="EMBL/GenBank/DDBJ databases">
        <authorList>
            <person name="Lanie J.A."/>
            <person name="Ng W.-L."/>
            <person name="Kazmierczak K.M."/>
            <person name="Andrzejewski T.M."/>
            <person name="Davidsen T.M."/>
            <person name="Wayne K.J."/>
            <person name="Tettelin H."/>
            <person name="Glass J.I."/>
            <person name="Rusch D."/>
            <person name="Podicherti R."/>
            <person name="Tsui H.-C.T."/>
            <person name="Winkler M.E."/>
        </authorList>
    </citation>
    <scope>NUCLEOTIDE SEQUENCE</scope>
</reference>